<gene>
    <name evidence="12" type="ORF">DLAC_09404</name>
</gene>
<evidence type="ECO:0000256" key="6">
    <source>
        <dbReference type="ARBA" id="ARBA00023136"/>
    </source>
</evidence>
<sequence>MNISGQSFALLDPKAKCEKYLGLGQNYCDGLISNPDSIYIAGDSSQESLTTLLETIWTPVTLRSQACKNNNQTFTTLCSFFFLPCIEFTDTPSNISIAIPERTCYDNCQEIINVCDAGSIYDCSTTNDFGVVYPKGVTYFNLTNYNGLAEYPVQCQVPAEINVKVTCPAPFIERNSVDRKADEDAGYTFVDSQSNCLINCPASIFSDGEWNNLFRLQDSLSIMSTFASLYLVVTYVVINKKRSDYDNQFAFFISGVFLMSLTGFMTAVAGRKKSFCPEPGRIAITSDPVCGASGFLFQFGSILAILWFAIMSFELWWTITRIKRPLNFFKYYVCVTLVITIVLSCIPFGFEGYRYMISGVMCWVRGDSVQNGTFWAPLGIAISLGTIFIVLVVWEIYKILKANGRSGFLELQMKPILMILLMYCSFVYLFIFEFYMDKKIDEYYASVDEFFACINNRESSSEECLLPGPNAATMGTYIYFLRIIGIYCFLIYGFSKKAINIWKESIIFDNSLVSVMMSKFTFQKSSGSKVTQTTQVNSTTNGARVSSVMNSSGDSNFSYDDDLGGDANEPDIKVR</sequence>
<evidence type="ECO:0000313" key="13">
    <source>
        <dbReference type="Proteomes" id="UP000076078"/>
    </source>
</evidence>
<evidence type="ECO:0000256" key="5">
    <source>
        <dbReference type="ARBA" id="ARBA00022989"/>
    </source>
</evidence>
<dbReference type="FunCoup" id="A0A151Z9Z3">
    <property type="interactions" value="4"/>
</dbReference>
<evidence type="ECO:0000256" key="7">
    <source>
        <dbReference type="ARBA" id="ARBA00023170"/>
    </source>
</evidence>
<evidence type="ECO:0000259" key="11">
    <source>
        <dbReference type="PROSITE" id="PS50261"/>
    </source>
</evidence>
<dbReference type="InParanoid" id="A0A151Z9Z3"/>
<keyword evidence="8" id="KW-0325">Glycoprotein</keyword>
<evidence type="ECO:0000256" key="4">
    <source>
        <dbReference type="ARBA" id="ARBA00022729"/>
    </source>
</evidence>
<feature type="domain" description="G-protein coupled receptors family 2 profile 2" evidence="11">
    <location>
        <begin position="214"/>
        <end position="456"/>
    </location>
</feature>
<dbReference type="PANTHER" id="PTHR31787">
    <property type="entry name" value="G-PROTEIN-COUPLED RECEPTOR GPCR FAMILY PROTEIN"/>
    <property type="match status" value="1"/>
</dbReference>
<keyword evidence="4" id="KW-0732">Signal</keyword>
<feature type="transmembrane region" description="Helical" evidence="10">
    <location>
        <begin position="329"/>
        <end position="350"/>
    </location>
</feature>
<name>A0A151Z9Z3_TIELA</name>
<dbReference type="Proteomes" id="UP000076078">
    <property type="component" value="Unassembled WGS sequence"/>
</dbReference>
<dbReference type="GO" id="GO:0004888">
    <property type="term" value="F:transmembrane signaling receptor activity"/>
    <property type="evidence" value="ECO:0007669"/>
    <property type="project" value="InterPro"/>
</dbReference>
<dbReference type="OrthoDB" id="20424at2759"/>
<comment type="caution">
    <text evidence="12">The sequence shown here is derived from an EMBL/GenBank/DDBJ whole genome shotgun (WGS) entry which is preliminary data.</text>
</comment>
<comment type="similarity">
    <text evidence="2">Belongs to the G-protein coupled receptor Fz/Smo family.</text>
</comment>
<keyword evidence="6 10" id="KW-0472">Membrane</keyword>
<feature type="transmembrane region" description="Helical" evidence="10">
    <location>
        <begin position="476"/>
        <end position="494"/>
    </location>
</feature>
<dbReference type="GO" id="GO:0007166">
    <property type="term" value="P:cell surface receptor signaling pathway"/>
    <property type="evidence" value="ECO:0007669"/>
    <property type="project" value="InterPro"/>
</dbReference>
<keyword evidence="7 12" id="KW-0675">Receptor</keyword>
<accession>A0A151Z9Z3</accession>
<comment type="subcellular location">
    <subcellularLocation>
        <location evidence="1">Membrane</location>
        <topology evidence="1">Multi-pass membrane protein</topology>
    </subcellularLocation>
</comment>
<dbReference type="Gene3D" id="1.20.1070.10">
    <property type="entry name" value="Rhodopsin 7-helix transmembrane proteins"/>
    <property type="match status" value="1"/>
</dbReference>
<feature type="transmembrane region" description="Helical" evidence="10">
    <location>
        <begin position="415"/>
        <end position="436"/>
    </location>
</feature>
<keyword evidence="13" id="KW-1185">Reference proteome</keyword>
<dbReference type="InterPro" id="IPR050949">
    <property type="entry name" value="GPCR_Fz/Smo-like"/>
</dbReference>
<dbReference type="AlphaFoldDB" id="A0A151Z9Z3"/>
<evidence type="ECO:0000313" key="12">
    <source>
        <dbReference type="EMBL" id="KYQ90765.1"/>
    </source>
</evidence>
<dbReference type="EMBL" id="LODT01000037">
    <property type="protein sequence ID" value="KYQ90765.1"/>
    <property type="molecule type" value="Genomic_DNA"/>
</dbReference>
<feature type="transmembrane region" description="Helical" evidence="10">
    <location>
        <begin position="220"/>
        <end position="238"/>
    </location>
</feature>
<dbReference type="STRING" id="361077.A0A151Z9Z3"/>
<dbReference type="PROSITE" id="PS50261">
    <property type="entry name" value="G_PROTEIN_RECEP_F2_4"/>
    <property type="match status" value="1"/>
</dbReference>
<evidence type="ECO:0000256" key="9">
    <source>
        <dbReference type="SAM" id="MobiDB-lite"/>
    </source>
</evidence>
<evidence type="ECO:0000256" key="10">
    <source>
        <dbReference type="SAM" id="Phobius"/>
    </source>
</evidence>
<dbReference type="OMA" id="IFCIRIY"/>
<dbReference type="PANTHER" id="PTHR31787:SF12">
    <property type="entry name" value="FRIZZLED AND SMOOTHENED-LIKE PROTEIN K"/>
    <property type="match status" value="1"/>
</dbReference>
<proteinExistence type="inferred from homology"/>
<evidence type="ECO:0000256" key="3">
    <source>
        <dbReference type="ARBA" id="ARBA00022692"/>
    </source>
</evidence>
<dbReference type="InterPro" id="IPR017981">
    <property type="entry name" value="GPCR_2-like_7TM"/>
</dbReference>
<organism evidence="12 13">
    <name type="scientific">Tieghemostelium lacteum</name>
    <name type="common">Slime mold</name>
    <name type="synonym">Dictyostelium lacteum</name>
    <dbReference type="NCBI Taxonomy" id="361077"/>
    <lineage>
        <taxon>Eukaryota</taxon>
        <taxon>Amoebozoa</taxon>
        <taxon>Evosea</taxon>
        <taxon>Eumycetozoa</taxon>
        <taxon>Dictyostelia</taxon>
        <taxon>Dictyosteliales</taxon>
        <taxon>Raperosteliaceae</taxon>
        <taxon>Tieghemostelium</taxon>
    </lineage>
</organism>
<feature type="transmembrane region" description="Helical" evidence="10">
    <location>
        <begin position="250"/>
        <end position="269"/>
    </location>
</feature>
<reference evidence="12 13" key="1">
    <citation type="submission" date="2015-12" db="EMBL/GenBank/DDBJ databases">
        <title>Dictyostelia acquired genes for synthesis and detection of signals that induce cell-type specialization by lateral gene transfer from prokaryotes.</title>
        <authorList>
            <person name="Gloeckner G."/>
            <person name="Schaap P."/>
        </authorList>
    </citation>
    <scope>NUCLEOTIDE SEQUENCE [LARGE SCALE GENOMIC DNA]</scope>
    <source>
        <strain evidence="12 13">TK</strain>
    </source>
</reference>
<feature type="transmembrane region" description="Helical" evidence="10">
    <location>
        <begin position="295"/>
        <end position="317"/>
    </location>
</feature>
<keyword evidence="3 10" id="KW-0812">Transmembrane</keyword>
<dbReference type="GO" id="GO:0016020">
    <property type="term" value="C:membrane"/>
    <property type="evidence" value="ECO:0007669"/>
    <property type="project" value="UniProtKB-SubCell"/>
</dbReference>
<evidence type="ECO:0000256" key="2">
    <source>
        <dbReference type="ARBA" id="ARBA00008077"/>
    </source>
</evidence>
<feature type="transmembrane region" description="Helical" evidence="10">
    <location>
        <begin position="374"/>
        <end position="394"/>
    </location>
</feature>
<feature type="region of interest" description="Disordered" evidence="9">
    <location>
        <begin position="541"/>
        <end position="575"/>
    </location>
</feature>
<feature type="compositionally biased region" description="Polar residues" evidence="9">
    <location>
        <begin position="542"/>
        <end position="558"/>
    </location>
</feature>
<evidence type="ECO:0000256" key="8">
    <source>
        <dbReference type="ARBA" id="ARBA00023180"/>
    </source>
</evidence>
<keyword evidence="5 10" id="KW-1133">Transmembrane helix</keyword>
<protein>
    <submittedName>
        <fullName evidence="12">G-protein-coupled receptor family protein</fullName>
    </submittedName>
</protein>
<evidence type="ECO:0000256" key="1">
    <source>
        <dbReference type="ARBA" id="ARBA00004141"/>
    </source>
</evidence>